<dbReference type="SUPFAM" id="SSF53955">
    <property type="entry name" value="Lysozyme-like"/>
    <property type="match status" value="1"/>
</dbReference>
<dbReference type="Pfam" id="PF01464">
    <property type="entry name" value="SLT"/>
    <property type="match status" value="1"/>
</dbReference>
<evidence type="ECO:0000313" key="4">
    <source>
        <dbReference type="EMBL" id="RZS73391.1"/>
    </source>
</evidence>
<dbReference type="Gene3D" id="1.25.20.10">
    <property type="entry name" value="Bacterial muramidases"/>
    <property type="match status" value="1"/>
</dbReference>
<dbReference type="Gene3D" id="1.10.530.10">
    <property type="match status" value="1"/>
</dbReference>
<dbReference type="InterPro" id="IPR023346">
    <property type="entry name" value="Lysozyme-like_dom_sf"/>
</dbReference>
<evidence type="ECO:0000259" key="3">
    <source>
        <dbReference type="Pfam" id="PF01464"/>
    </source>
</evidence>
<evidence type="ECO:0000256" key="1">
    <source>
        <dbReference type="ARBA" id="ARBA00007734"/>
    </source>
</evidence>
<proteinExistence type="inferred from homology"/>
<keyword evidence="2" id="KW-0732">Signal</keyword>
<dbReference type="SUPFAM" id="SSF48435">
    <property type="entry name" value="Bacterial muramidases"/>
    <property type="match status" value="1"/>
</dbReference>
<dbReference type="InterPro" id="IPR008939">
    <property type="entry name" value="Lytic_TGlycosylase_superhlx_U"/>
</dbReference>
<gene>
    <name evidence="4" type="ORF">EV679_0582</name>
</gene>
<dbReference type="GO" id="GO:0042597">
    <property type="term" value="C:periplasmic space"/>
    <property type="evidence" value="ECO:0007669"/>
    <property type="project" value="InterPro"/>
</dbReference>
<feature type="domain" description="Transglycosylase SLT" evidence="3">
    <location>
        <begin position="513"/>
        <end position="608"/>
    </location>
</feature>
<dbReference type="AlphaFoldDB" id="A0A4Q7MWH5"/>
<dbReference type="EMBL" id="SGWZ01000001">
    <property type="protein sequence ID" value="RZS73391.1"/>
    <property type="molecule type" value="Genomic_DNA"/>
</dbReference>
<comment type="caution">
    <text evidence="4">The sequence shown here is derived from an EMBL/GenBank/DDBJ whole genome shotgun (WGS) entry which is preliminary data.</text>
</comment>
<dbReference type="PANTHER" id="PTHR37423:SF5">
    <property type="entry name" value="SOLUBLE LYTIC MUREIN TRANSGLYCOSYLASE"/>
    <property type="match status" value="1"/>
</dbReference>
<dbReference type="RefSeq" id="WP_127775277.1">
    <property type="nucleotide sequence ID" value="NZ_CBCSEB010000010.1"/>
</dbReference>
<protein>
    <submittedName>
        <fullName evidence="4">Soluble lytic murein transglycosylase</fullName>
    </submittedName>
</protein>
<dbReference type="InterPro" id="IPR008258">
    <property type="entry name" value="Transglycosylase_SLT_dom_1"/>
</dbReference>
<organism evidence="4 5">
    <name type="scientific">Kerstersia gyiorum</name>
    <dbReference type="NCBI Taxonomy" id="206506"/>
    <lineage>
        <taxon>Bacteria</taxon>
        <taxon>Pseudomonadati</taxon>
        <taxon>Pseudomonadota</taxon>
        <taxon>Betaproteobacteria</taxon>
        <taxon>Burkholderiales</taxon>
        <taxon>Alcaligenaceae</taxon>
        <taxon>Kerstersia</taxon>
    </lineage>
</organism>
<dbReference type="InterPro" id="IPR037061">
    <property type="entry name" value="Lytic_TGlycoase_superhlx_L_sf"/>
</dbReference>
<comment type="similarity">
    <text evidence="1">Belongs to the transglycosylase Slt family.</text>
</comment>
<dbReference type="GO" id="GO:0004553">
    <property type="term" value="F:hydrolase activity, hydrolyzing O-glycosyl compounds"/>
    <property type="evidence" value="ECO:0007669"/>
    <property type="project" value="InterPro"/>
</dbReference>
<evidence type="ECO:0000256" key="2">
    <source>
        <dbReference type="ARBA" id="ARBA00022729"/>
    </source>
</evidence>
<sequence length="677" mass="75577">MSHSQVSARYQKSAGSVRPAWRAWLGALLLAGTAPVLAQEGSLRLASLSPQMQPAQRNADSALSAAREAFQKKDWKALPGLVESARDAELGMYAEYWMLRYLLTEQRTIDPTLLQAFVDRYPGTYLADKLKGDWVLAAARAGDFAQVRRVGDVQVGSPQVSCAQLDARYRGGETVRDLDAVTVFAPGNACWALFDKLSADKVLDRSTLVLMWRDLLDENKLAHARRMASYVLNPAELKEYDAALKNPMQWLSRQEQRLRTPAQRDIATVALSRLARKNMEDGDAYLRRAWNGRLPEEDLKWVRSQFALVAALNLNPVAHRWYQEADGVRLTEYNAAWRVRAALRQPEIDWGWVSRSIAQMTPSQRNESVWVYWNARSLKARGQETAANDAFASIAGEYGFYGQLAAEELGFAIAPPPAPARVTAAELADVAANPGLRRSIALFREGWRAEAVPEWNFALRGMNDRQLLAAAELARQEHIYDRVVNTSERTRDQIDFSQRYIAPFEGRVSAQARAIDLDPAWVYGLIRQESRFITDARSTVGASGLMQLMPGTAKWVAKKIGMTDFHPSRVNEFEVNTVLGTNYLNMVLQDLDGSQVLASAGYNAGPKRPVLWRSRLTHPVEGAIFAETIPFTETRIYVKNVLSNATYYAAMFTGEPQSLKARLGNIEPKANAAVDLP</sequence>
<dbReference type="Proteomes" id="UP000292039">
    <property type="component" value="Unassembled WGS sequence"/>
</dbReference>
<accession>A0A4Q7MWH5</accession>
<name>A0A4Q7MWH5_9BURK</name>
<reference evidence="4 5" key="1">
    <citation type="submission" date="2019-02" db="EMBL/GenBank/DDBJ databases">
        <title>Genomic Encyclopedia of Type Strains, Phase IV (KMG-IV): sequencing the most valuable type-strain genomes for metagenomic binning, comparative biology and taxonomic classification.</title>
        <authorList>
            <person name="Goeker M."/>
        </authorList>
    </citation>
    <scope>NUCLEOTIDE SEQUENCE [LARGE SCALE GENOMIC DNA]</scope>
    <source>
        <strain evidence="4 5">DSM 16618</strain>
    </source>
</reference>
<dbReference type="PANTHER" id="PTHR37423">
    <property type="entry name" value="SOLUBLE LYTIC MUREIN TRANSGLYCOSYLASE-RELATED"/>
    <property type="match status" value="1"/>
</dbReference>
<dbReference type="CDD" id="cd13401">
    <property type="entry name" value="Slt70-like"/>
    <property type="match status" value="1"/>
</dbReference>
<dbReference type="Gene3D" id="1.10.1240.20">
    <property type="entry name" value="Lytic transglycosylase, superhelical linker domain"/>
    <property type="match status" value="1"/>
</dbReference>
<evidence type="ECO:0000313" key="5">
    <source>
        <dbReference type="Proteomes" id="UP000292039"/>
    </source>
</evidence>